<evidence type="ECO:0000259" key="6">
    <source>
        <dbReference type="PROSITE" id="PS50893"/>
    </source>
</evidence>
<feature type="domain" description="ABC transporter" evidence="6">
    <location>
        <begin position="32"/>
        <end position="264"/>
    </location>
</feature>
<dbReference type="Gene3D" id="3.40.50.300">
    <property type="entry name" value="P-loop containing nucleotide triphosphate hydrolases"/>
    <property type="match status" value="1"/>
</dbReference>
<dbReference type="InterPro" id="IPR003593">
    <property type="entry name" value="AAA+_ATPase"/>
</dbReference>
<evidence type="ECO:0000256" key="4">
    <source>
        <dbReference type="ARBA" id="ARBA00066388"/>
    </source>
</evidence>
<dbReference type="OrthoDB" id="9802264at2"/>
<dbReference type="InterPro" id="IPR013611">
    <property type="entry name" value="Transp-assoc_OB_typ2"/>
</dbReference>
<proteinExistence type="predicted"/>
<dbReference type="EC" id="7.6.2.9" evidence="4"/>
<evidence type="ECO:0000256" key="2">
    <source>
        <dbReference type="ARBA" id="ARBA00022741"/>
    </source>
</evidence>
<evidence type="ECO:0000313" key="7">
    <source>
        <dbReference type="EMBL" id="AJI78225.1"/>
    </source>
</evidence>
<dbReference type="InterPro" id="IPR008995">
    <property type="entry name" value="Mo/tungstate-bd_C_term_dom"/>
</dbReference>
<dbReference type="InterPro" id="IPR027417">
    <property type="entry name" value="P-loop_NTPase"/>
</dbReference>
<dbReference type="SUPFAM" id="SSF52540">
    <property type="entry name" value="P-loop containing nucleoside triphosphate hydrolases"/>
    <property type="match status" value="1"/>
</dbReference>
<gene>
    <name evidence="7" type="ORF">CSING_03390</name>
</gene>
<dbReference type="Pfam" id="PF00005">
    <property type="entry name" value="ABC_tran"/>
    <property type="match status" value="1"/>
</dbReference>
<feature type="region of interest" description="Disordered" evidence="5">
    <location>
        <begin position="1"/>
        <end position="29"/>
    </location>
</feature>
<protein>
    <recommendedName>
        <fullName evidence="4">ABC-type quaternary amine transporter</fullName>
        <ecNumber evidence="4">7.6.2.9</ecNumber>
    </recommendedName>
</protein>
<dbReference type="GO" id="GO:0005524">
    <property type="term" value="F:ATP binding"/>
    <property type="evidence" value="ECO:0007669"/>
    <property type="project" value="UniProtKB-KW"/>
</dbReference>
<dbReference type="Pfam" id="PF08402">
    <property type="entry name" value="TOBE_2"/>
    <property type="match status" value="1"/>
</dbReference>
<evidence type="ECO:0000313" key="8">
    <source>
        <dbReference type="Proteomes" id="UP000031890"/>
    </source>
</evidence>
<dbReference type="HOGENOM" id="CLU_000604_1_1_11"/>
<dbReference type="PROSITE" id="PS00211">
    <property type="entry name" value="ABC_TRANSPORTER_1"/>
    <property type="match status" value="1"/>
</dbReference>
<name>A0A0B6F1A4_9CORY</name>
<evidence type="ECO:0000256" key="1">
    <source>
        <dbReference type="ARBA" id="ARBA00022448"/>
    </source>
</evidence>
<dbReference type="InterPro" id="IPR003439">
    <property type="entry name" value="ABC_transporter-like_ATP-bd"/>
</dbReference>
<dbReference type="PANTHER" id="PTHR42781">
    <property type="entry name" value="SPERMIDINE/PUTRESCINE IMPORT ATP-BINDING PROTEIN POTA"/>
    <property type="match status" value="1"/>
</dbReference>
<dbReference type="GO" id="GO:0016887">
    <property type="term" value="F:ATP hydrolysis activity"/>
    <property type="evidence" value="ECO:0007669"/>
    <property type="project" value="InterPro"/>
</dbReference>
<evidence type="ECO:0000256" key="5">
    <source>
        <dbReference type="SAM" id="MobiDB-lite"/>
    </source>
</evidence>
<dbReference type="InterPro" id="IPR017871">
    <property type="entry name" value="ABC_transporter-like_CS"/>
</dbReference>
<dbReference type="GO" id="GO:0043190">
    <property type="term" value="C:ATP-binding cassette (ABC) transporter complex"/>
    <property type="evidence" value="ECO:0007669"/>
    <property type="project" value="InterPro"/>
</dbReference>
<dbReference type="EMBL" id="CP010827">
    <property type="protein sequence ID" value="AJI78225.1"/>
    <property type="molecule type" value="Genomic_DNA"/>
</dbReference>
<dbReference type="InterPro" id="IPR050093">
    <property type="entry name" value="ABC_SmlMolc_Importer"/>
</dbReference>
<dbReference type="KEGG" id="csx:CSING_03390"/>
<dbReference type="Proteomes" id="UP000031890">
    <property type="component" value="Chromosome"/>
</dbReference>
<dbReference type="FunFam" id="3.40.50.300:FF:000425">
    <property type="entry name" value="Probable ABC transporter, ATP-binding subunit"/>
    <property type="match status" value="1"/>
</dbReference>
<dbReference type="STRING" id="161899.CSING_03390"/>
<accession>A0A0B6F1A4</accession>
<evidence type="ECO:0000256" key="3">
    <source>
        <dbReference type="ARBA" id="ARBA00022840"/>
    </source>
</evidence>
<dbReference type="SUPFAM" id="SSF50331">
    <property type="entry name" value="MOP-like"/>
    <property type="match status" value="1"/>
</dbReference>
<keyword evidence="3" id="KW-0067">ATP-binding</keyword>
<keyword evidence="1" id="KW-0813">Transport</keyword>
<organism evidence="7 8">
    <name type="scientific">Corynebacterium singulare</name>
    <dbReference type="NCBI Taxonomy" id="161899"/>
    <lineage>
        <taxon>Bacteria</taxon>
        <taxon>Bacillati</taxon>
        <taxon>Actinomycetota</taxon>
        <taxon>Actinomycetes</taxon>
        <taxon>Mycobacteriales</taxon>
        <taxon>Corynebacteriaceae</taxon>
        <taxon>Corynebacterium</taxon>
    </lineage>
</organism>
<reference evidence="7 8" key="1">
    <citation type="journal article" date="2015" name="Genome Announc.">
        <title>Complete Genome Sequence and Annotation of Corynebacterium singulare DSM 44357, Isolated from a Human Semen Specimen.</title>
        <authorList>
            <person name="Merten M."/>
            <person name="Brinkrolf K."/>
            <person name="Albersmeier A."/>
            <person name="Kutter Y."/>
            <person name="Ruckert C."/>
            <person name="Tauch A."/>
        </authorList>
    </citation>
    <scope>NUCLEOTIDE SEQUENCE [LARGE SCALE GENOMIC DNA]</scope>
    <source>
        <strain evidence="7">IBS B52218</strain>
    </source>
</reference>
<dbReference type="SMART" id="SM00382">
    <property type="entry name" value="AAA"/>
    <property type="match status" value="1"/>
</dbReference>
<sequence>MTTPTAKTGGKNANDRVHTPAPISPKSEPLSVSFQGINKSYTANGPLVLKDMDLDIKAGELLTVLGPSGCGKTTTLRILAGFESPNSGDVLVGGKSIVNTPANKRNMGMVFQSYSLFPNLTVAENIEYGLRIRKMDKAASHRRSAELLEVCGLPGFGDRYPDQLSGGQQQRVALARALAIEPQVLLLDEPLSALDATVRSQLRDEIRRVQQTMGTTTLFITHDQAEALVIADRVAVLNGGIVEQHAAPVELYSRPASTFVARFVGTINEFSVPKAWTRADALPLDMDPKKGDDIVFIRPEALQLTADDRSDAIVTDHAYMGDHIRVSVQHPFARGGHWTVQIPSRDSSEVPVGARVALRLIDDVALRLPANEVSD</sequence>
<dbReference type="AlphaFoldDB" id="A0A0B6F1A4"/>
<keyword evidence="2" id="KW-0547">Nucleotide-binding</keyword>
<dbReference type="PROSITE" id="PS50893">
    <property type="entry name" value="ABC_TRANSPORTER_2"/>
    <property type="match status" value="1"/>
</dbReference>
<dbReference type="GO" id="GO:0015418">
    <property type="term" value="F:ABC-type quaternary ammonium compound transporting activity"/>
    <property type="evidence" value="ECO:0007669"/>
    <property type="project" value="UniProtKB-EC"/>
</dbReference>
<dbReference type="RefSeq" id="WP_084226151.1">
    <property type="nucleotide sequence ID" value="NZ_CP010827.1"/>
</dbReference>
<dbReference type="PANTHER" id="PTHR42781:SF4">
    <property type="entry name" value="SPERMIDINE_PUTRESCINE IMPORT ATP-BINDING PROTEIN POTA"/>
    <property type="match status" value="1"/>
</dbReference>